<keyword evidence="3" id="KW-0731">Sigma factor</keyword>
<dbReference type="InterPro" id="IPR013324">
    <property type="entry name" value="RNA_pol_sigma_r3/r4-like"/>
</dbReference>
<accession>A0A4R5LR76</accession>
<dbReference type="SUPFAM" id="SSF88946">
    <property type="entry name" value="Sigma2 domain of RNA polymerase sigma factors"/>
    <property type="match status" value="1"/>
</dbReference>
<dbReference type="InterPro" id="IPR013325">
    <property type="entry name" value="RNA_pol_sigma_r2"/>
</dbReference>
<dbReference type="SUPFAM" id="SSF88659">
    <property type="entry name" value="Sigma3 and sigma4 domains of RNA polymerase sigma factors"/>
    <property type="match status" value="1"/>
</dbReference>
<proteinExistence type="inferred from homology"/>
<feature type="domain" description="RNA polymerase sigma-70 region 2" evidence="5">
    <location>
        <begin position="34"/>
        <end position="99"/>
    </location>
</feature>
<dbReference type="InterPro" id="IPR013249">
    <property type="entry name" value="RNA_pol_sigma70_r4_t2"/>
</dbReference>
<evidence type="ECO:0000256" key="2">
    <source>
        <dbReference type="ARBA" id="ARBA00023015"/>
    </source>
</evidence>
<keyword evidence="4" id="KW-0804">Transcription</keyword>
<dbReference type="AlphaFoldDB" id="A0A4R5LR76"/>
<sequence length="199" mass="22541">MEERNSKANAEDQHHRELLAGTAGGSLQAFGQLYDLLYMSLVRFIYRHTQSPSVVEEVLNDVMLVVWQKADTFRGDSRVLTWVLGIARHCAFNRLQRERGWQRIVDGPIPCECPGLDEARLATLDALEWALGQLSEDHRVAIELAYFHGMSCEEIAEVCACPVNTAKTRLHYGRRRLHTLLSEGNQALAADDFFEKTTP</sequence>
<dbReference type="Gene3D" id="1.10.10.10">
    <property type="entry name" value="Winged helix-like DNA-binding domain superfamily/Winged helix DNA-binding domain"/>
    <property type="match status" value="1"/>
</dbReference>
<evidence type="ECO:0000313" key="7">
    <source>
        <dbReference type="EMBL" id="TDG13341.1"/>
    </source>
</evidence>
<evidence type="ECO:0000259" key="5">
    <source>
        <dbReference type="Pfam" id="PF04542"/>
    </source>
</evidence>
<dbReference type="RefSeq" id="WP_133211226.1">
    <property type="nucleotide sequence ID" value="NZ_SMSE01000002.1"/>
</dbReference>
<evidence type="ECO:0000256" key="3">
    <source>
        <dbReference type="ARBA" id="ARBA00023082"/>
    </source>
</evidence>
<dbReference type="Pfam" id="PF04542">
    <property type="entry name" value="Sigma70_r2"/>
    <property type="match status" value="1"/>
</dbReference>
<dbReference type="GO" id="GO:0003677">
    <property type="term" value="F:DNA binding"/>
    <property type="evidence" value="ECO:0007669"/>
    <property type="project" value="InterPro"/>
</dbReference>
<dbReference type="PANTHER" id="PTHR43133:SF32">
    <property type="entry name" value="BLR3042 PROTEIN"/>
    <property type="match status" value="1"/>
</dbReference>
<organism evidence="7 8">
    <name type="scientific">Seongchinamella unica</name>
    <dbReference type="NCBI Taxonomy" id="2547392"/>
    <lineage>
        <taxon>Bacteria</taxon>
        <taxon>Pseudomonadati</taxon>
        <taxon>Pseudomonadota</taxon>
        <taxon>Gammaproteobacteria</taxon>
        <taxon>Cellvibrionales</taxon>
        <taxon>Halieaceae</taxon>
        <taxon>Seongchinamella</taxon>
    </lineage>
</organism>
<gene>
    <name evidence="7" type="ORF">E2F43_07300</name>
</gene>
<dbReference type="InterPro" id="IPR039425">
    <property type="entry name" value="RNA_pol_sigma-70-like"/>
</dbReference>
<dbReference type="NCBIfam" id="TIGR02937">
    <property type="entry name" value="sigma70-ECF"/>
    <property type="match status" value="1"/>
</dbReference>
<dbReference type="CDD" id="cd06171">
    <property type="entry name" value="Sigma70_r4"/>
    <property type="match status" value="1"/>
</dbReference>
<reference evidence="7 8" key="1">
    <citation type="submission" date="2019-03" db="EMBL/GenBank/DDBJ databases">
        <title>Seongchinamella monodicae gen. nov., sp. nov., a novel member of the Gammaproteobacteria isolated from a tidal mudflat of beach.</title>
        <authorList>
            <person name="Yang H.G."/>
            <person name="Kang J.W."/>
            <person name="Lee S.D."/>
        </authorList>
    </citation>
    <scope>NUCLEOTIDE SEQUENCE [LARGE SCALE GENOMIC DNA]</scope>
    <source>
        <strain evidence="7 8">GH4-78</strain>
    </source>
</reference>
<dbReference type="GO" id="GO:0016987">
    <property type="term" value="F:sigma factor activity"/>
    <property type="evidence" value="ECO:0007669"/>
    <property type="project" value="UniProtKB-KW"/>
</dbReference>
<dbReference type="PANTHER" id="PTHR43133">
    <property type="entry name" value="RNA POLYMERASE ECF-TYPE SIGMA FACTO"/>
    <property type="match status" value="1"/>
</dbReference>
<dbReference type="InterPro" id="IPR036388">
    <property type="entry name" value="WH-like_DNA-bd_sf"/>
</dbReference>
<feature type="domain" description="RNA polymerase sigma factor 70 region 4 type 2" evidence="6">
    <location>
        <begin position="126"/>
        <end position="177"/>
    </location>
</feature>
<comment type="caution">
    <text evidence="7">The sequence shown here is derived from an EMBL/GenBank/DDBJ whole genome shotgun (WGS) entry which is preliminary data.</text>
</comment>
<evidence type="ECO:0000256" key="4">
    <source>
        <dbReference type="ARBA" id="ARBA00023163"/>
    </source>
</evidence>
<dbReference type="Pfam" id="PF08281">
    <property type="entry name" value="Sigma70_r4_2"/>
    <property type="match status" value="1"/>
</dbReference>
<keyword evidence="8" id="KW-1185">Reference proteome</keyword>
<dbReference type="OrthoDB" id="9797134at2"/>
<dbReference type="Gene3D" id="1.10.1740.10">
    <property type="match status" value="1"/>
</dbReference>
<dbReference type="GO" id="GO:0006352">
    <property type="term" value="P:DNA-templated transcription initiation"/>
    <property type="evidence" value="ECO:0007669"/>
    <property type="project" value="InterPro"/>
</dbReference>
<evidence type="ECO:0000313" key="8">
    <source>
        <dbReference type="Proteomes" id="UP000295554"/>
    </source>
</evidence>
<name>A0A4R5LR76_9GAMM</name>
<evidence type="ECO:0000256" key="1">
    <source>
        <dbReference type="ARBA" id="ARBA00010641"/>
    </source>
</evidence>
<protein>
    <submittedName>
        <fullName evidence="7">RNA polymerase sigma factor</fullName>
    </submittedName>
</protein>
<dbReference type="EMBL" id="SMSE01000002">
    <property type="protein sequence ID" value="TDG13341.1"/>
    <property type="molecule type" value="Genomic_DNA"/>
</dbReference>
<keyword evidence="2" id="KW-0805">Transcription regulation</keyword>
<dbReference type="InterPro" id="IPR014284">
    <property type="entry name" value="RNA_pol_sigma-70_dom"/>
</dbReference>
<comment type="similarity">
    <text evidence="1">Belongs to the sigma-70 factor family. ECF subfamily.</text>
</comment>
<dbReference type="Proteomes" id="UP000295554">
    <property type="component" value="Unassembled WGS sequence"/>
</dbReference>
<evidence type="ECO:0000259" key="6">
    <source>
        <dbReference type="Pfam" id="PF08281"/>
    </source>
</evidence>
<dbReference type="InterPro" id="IPR007627">
    <property type="entry name" value="RNA_pol_sigma70_r2"/>
</dbReference>